<dbReference type="InterPro" id="IPR001810">
    <property type="entry name" value="F-box_dom"/>
</dbReference>
<evidence type="ECO:0000256" key="1">
    <source>
        <dbReference type="SAM" id="MobiDB-lite"/>
    </source>
</evidence>
<dbReference type="Proteomes" id="UP000807025">
    <property type="component" value="Unassembled WGS sequence"/>
</dbReference>
<dbReference type="EMBL" id="MU154529">
    <property type="protein sequence ID" value="KAF9500047.1"/>
    <property type="molecule type" value="Genomic_DNA"/>
</dbReference>
<evidence type="ECO:0000259" key="2">
    <source>
        <dbReference type="Pfam" id="PF12937"/>
    </source>
</evidence>
<dbReference type="SUPFAM" id="SSF81383">
    <property type="entry name" value="F-box domain"/>
    <property type="match status" value="1"/>
</dbReference>
<feature type="region of interest" description="Disordered" evidence="1">
    <location>
        <begin position="195"/>
        <end position="214"/>
    </location>
</feature>
<evidence type="ECO:0000313" key="4">
    <source>
        <dbReference type="Proteomes" id="UP000807025"/>
    </source>
</evidence>
<sequence>MPPSVLGHNPTSCPMVHKFHSMAPYPQCPLELAFANSQANVLLSPLHEVRFPIDRICLHITSTAHHSSVTAHPPPRGYGTRKQVAPVFRLPAETFRLIFAHFAATDKDMWEGCIQVPLSQVCRSWRTIALDMPIVWYSILARLPRDKSLNRVAAYFGRSQSSRITLNISGDWEQATVTPQSPILQHLRRLIRNHHSQPGGSGYLSSHLHTPRPR</sequence>
<dbReference type="OrthoDB" id="3139399at2759"/>
<accession>A0A9P6DCT5</accession>
<reference evidence="3" key="1">
    <citation type="submission" date="2020-11" db="EMBL/GenBank/DDBJ databases">
        <authorList>
            <consortium name="DOE Joint Genome Institute"/>
            <person name="Ahrendt S."/>
            <person name="Riley R."/>
            <person name="Andreopoulos W."/>
            <person name="Labutti K."/>
            <person name="Pangilinan J."/>
            <person name="Ruiz-Duenas F.J."/>
            <person name="Barrasa J.M."/>
            <person name="Sanchez-Garcia M."/>
            <person name="Camarero S."/>
            <person name="Miyauchi S."/>
            <person name="Serrano A."/>
            <person name="Linde D."/>
            <person name="Babiker R."/>
            <person name="Drula E."/>
            <person name="Ayuso-Fernandez I."/>
            <person name="Pacheco R."/>
            <person name="Padilla G."/>
            <person name="Ferreira P."/>
            <person name="Barriuso J."/>
            <person name="Kellner H."/>
            <person name="Castanera R."/>
            <person name="Alfaro M."/>
            <person name="Ramirez L."/>
            <person name="Pisabarro A.G."/>
            <person name="Kuo A."/>
            <person name="Tritt A."/>
            <person name="Lipzen A."/>
            <person name="He G."/>
            <person name="Yan M."/>
            <person name="Ng V."/>
            <person name="Cullen D."/>
            <person name="Martin F."/>
            <person name="Rosso M.-N."/>
            <person name="Henrissat B."/>
            <person name="Hibbett D."/>
            <person name="Martinez A.T."/>
            <person name="Grigoriev I.V."/>
        </authorList>
    </citation>
    <scope>NUCLEOTIDE SEQUENCE</scope>
    <source>
        <strain evidence="3">ATCC 90797</strain>
    </source>
</reference>
<gene>
    <name evidence="3" type="ORF">BDN71DRAFT_1262583</name>
</gene>
<protein>
    <recommendedName>
        <fullName evidence="2">F-box domain-containing protein</fullName>
    </recommendedName>
</protein>
<dbReference type="InterPro" id="IPR036047">
    <property type="entry name" value="F-box-like_dom_sf"/>
</dbReference>
<dbReference type="AlphaFoldDB" id="A0A9P6DCT5"/>
<name>A0A9P6DCT5_PLEER</name>
<organism evidence="3 4">
    <name type="scientific">Pleurotus eryngii</name>
    <name type="common">Boletus of the steppes</name>
    <dbReference type="NCBI Taxonomy" id="5323"/>
    <lineage>
        <taxon>Eukaryota</taxon>
        <taxon>Fungi</taxon>
        <taxon>Dikarya</taxon>
        <taxon>Basidiomycota</taxon>
        <taxon>Agaricomycotina</taxon>
        <taxon>Agaricomycetes</taxon>
        <taxon>Agaricomycetidae</taxon>
        <taxon>Agaricales</taxon>
        <taxon>Pleurotineae</taxon>
        <taxon>Pleurotaceae</taxon>
        <taxon>Pleurotus</taxon>
    </lineage>
</organism>
<comment type="caution">
    <text evidence="3">The sequence shown here is derived from an EMBL/GenBank/DDBJ whole genome shotgun (WGS) entry which is preliminary data.</text>
</comment>
<proteinExistence type="predicted"/>
<evidence type="ECO:0000313" key="3">
    <source>
        <dbReference type="EMBL" id="KAF9500047.1"/>
    </source>
</evidence>
<keyword evidence="4" id="KW-1185">Reference proteome</keyword>
<feature type="domain" description="F-box" evidence="2">
    <location>
        <begin position="89"/>
        <end position="139"/>
    </location>
</feature>
<dbReference type="Pfam" id="PF12937">
    <property type="entry name" value="F-box-like"/>
    <property type="match status" value="1"/>
</dbReference>